<reference evidence="3" key="1">
    <citation type="journal article" date="2005" name="Nature">
        <title>The map-based sequence of the rice genome.</title>
        <authorList>
            <consortium name="International rice genome sequencing project (IRGSP)"/>
            <person name="Matsumoto T."/>
            <person name="Wu J."/>
            <person name="Kanamori H."/>
            <person name="Katayose Y."/>
            <person name="Fujisawa M."/>
            <person name="Namiki N."/>
            <person name="Mizuno H."/>
            <person name="Yamamoto K."/>
            <person name="Antonio B.A."/>
            <person name="Baba T."/>
            <person name="Sakata K."/>
            <person name="Nagamura Y."/>
            <person name="Aoki H."/>
            <person name="Arikawa K."/>
            <person name="Arita K."/>
            <person name="Bito T."/>
            <person name="Chiden Y."/>
            <person name="Fujitsuka N."/>
            <person name="Fukunaka R."/>
            <person name="Hamada M."/>
            <person name="Harada C."/>
            <person name="Hayashi A."/>
            <person name="Hijishita S."/>
            <person name="Honda M."/>
            <person name="Hosokawa S."/>
            <person name="Ichikawa Y."/>
            <person name="Idonuma A."/>
            <person name="Iijima M."/>
            <person name="Ikeda M."/>
            <person name="Ikeno M."/>
            <person name="Ito K."/>
            <person name="Ito S."/>
            <person name="Ito T."/>
            <person name="Ito Y."/>
            <person name="Ito Y."/>
            <person name="Iwabuchi A."/>
            <person name="Kamiya K."/>
            <person name="Karasawa W."/>
            <person name="Kurita K."/>
            <person name="Katagiri S."/>
            <person name="Kikuta A."/>
            <person name="Kobayashi H."/>
            <person name="Kobayashi N."/>
            <person name="Machita K."/>
            <person name="Maehara T."/>
            <person name="Masukawa M."/>
            <person name="Mizubayashi T."/>
            <person name="Mukai Y."/>
            <person name="Nagasaki H."/>
            <person name="Nagata Y."/>
            <person name="Naito S."/>
            <person name="Nakashima M."/>
            <person name="Nakama Y."/>
            <person name="Nakamichi Y."/>
            <person name="Nakamura M."/>
            <person name="Meguro A."/>
            <person name="Negishi M."/>
            <person name="Ohta I."/>
            <person name="Ohta T."/>
            <person name="Okamoto M."/>
            <person name="Ono N."/>
            <person name="Saji S."/>
            <person name="Sakaguchi M."/>
            <person name="Sakai K."/>
            <person name="Shibata M."/>
            <person name="Shimokawa T."/>
            <person name="Song J."/>
            <person name="Takazaki Y."/>
            <person name="Terasawa K."/>
            <person name="Tsugane M."/>
            <person name="Tsuji K."/>
            <person name="Ueda S."/>
            <person name="Waki K."/>
            <person name="Yamagata H."/>
            <person name="Yamamoto M."/>
            <person name="Yamamoto S."/>
            <person name="Yamane H."/>
            <person name="Yoshiki S."/>
            <person name="Yoshihara R."/>
            <person name="Yukawa K."/>
            <person name="Zhong H."/>
            <person name="Yano M."/>
            <person name="Yuan Q."/>
            <person name="Ouyang S."/>
            <person name="Liu J."/>
            <person name="Jones K.M."/>
            <person name="Gansberger K."/>
            <person name="Moffat K."/>
            <person name="Hill J."/>
            <person name="Bera J."/>
            <person name="Fadrosh D."/>
            <person name="Jin S."/>
            <person name="Johri S."/>
            <person name="Kim M."/>
            <person name="Overton L."/>
            <person name="Reardon M."/>
            <person name="Tsitrin T."/>
            <person name="Vuong H."/>
            <person name="Weaver B."/>
            <person name="Ciecko A."/>
            <person name="Tallon L."/>
            <person name="Jackson J."/>
            <person name="Pai G."/>
            <person name="Aken S.V."/>
            <person name="Utterback T."/>
            <person name="Reidmuller S."/>
            <person name="Feldblyum T."/>
            <person name="Hsiao J."/>
            <person name="Zismann V."/>
            <person name="Iobst S."/>
            <person name="de Vazeille A.R."/>
            <person name="Buell C.R."/>
            <person name="Ying K."/>
            <person name="Li Y."/>
            <person name="Lu T."/>
            <person name="Huang Y."/>
            <person name="Zhao Q."/>
            <person name="Feng Q."/>
            <person name="Zhang L."/>
            <person name="Zhu J."/>
            <person name="Weng Q."/>
            <person name="Mu J."/>
            <person name="Lu Y."/>
            <person name="Fan D."/>
            <person name="Liu Y."/>
            <person name="Guan J."/>
            <person name="Zhang Y."/>
            <person name="Yu S."/>
            <person name="Liu X."/>
            <person name="Zhang Y."/>
            <person name="Hong G."/>
            <person name="Han B."/>
            <person name="Choisne N."/>
            <person name="Demange N."/>
            <person name="Orjeda G."/>
            <person name="Samain S."/>
            <person name="Cattolico L."/>
            <person name="Pelletier E."/>
            <person name="Couloux A."/>
            <person name="Segurens B."/>
            <person name="Wincker P."/>
            <person name="D'Hont A."/>
            <person name="Scarpelli C."/>
            <person name="Weissenbach J."/>
            <person name="Salanoubat M."/>
            <person name="Quetier F."/>
            <person name="Yu Y."/>
            <person name="Kim H.R."/>
            <person name="Rambo T."/>
            <person name="Currie J."/>
            <person name="Collura K."/>
            <person name="Luo M."/>
            <person name="Yang T."/>
            <person name="Ammiraju J.S.S."/>
            <person name="Engler F."/>
            <person name="Soderlund C."/>
            <person name="Wing R.A."/>
            <person name="Palmer L.E."/>
            <person name="de la Bastide M."/>
            <person name="Spiegel L."/>
            <person name="Nascimento L."/>
            <person name="Zutavern T."/>
            <person name="O'Shaughnessy A."/>
            <person name="Dike S."/>
            <person name="Dedhia N."/>
            <person name="Preston R."/>
            <person name="Balija V."/>
            <person name="McCombie W.R."/>
            <person name="Chow T."/>
            <person name="Chen H."/>
            <person name="Chung M."/>
            <person name="Chen C."/>
            <person name="Shaw J."/>
            <person name="Wu H."/>
            <person name="Hsiao K."/>
            <person name="Chao Y."/>
            <person name="Chu M."/>
            <person name="Cheng C."/>
            <person name="Hour A."/>
            <person name="Lee P."/>
            <person name="Lin S."/>
            <person name="Lin Y."/>
            <person name="Liou J."/>
            <person name="Liu S."/>
            <person name="Hsing Y."/>
            <person name="Raghuvanshi S."/>
            <person name="Mohanty A."/>
            <person name="Bharti A.K."/>
            <person name="Gaur A."/>
            <person name="Gupta V."/>
            <person name="Kumar D."/>
            <person name="Ravi V."/>
            <person name="Vij S."/>
            <person name="Kapur A."/>
            <person name="Khurana P."/>
            <person name="Khurana P."/>
            <person name="Khurana J.P."/>
            <person name="Tyagi A.K."/>
            <person name="Gaikwad K."/>
            <person name="Singh A."/>
            <person name="Dalal V."/>
            <person name="Srivastava S."/>
            <person name="Dixit A."/>
            <person name="Pal A.K."/>
            <person name="Ghazi I.A."/>
            <person name="Yadav M."/>
            <person name="Pandit A."/>
            <person name="Bhargava A."/>
            <person name="Sureshbabu K."/>
            <person name="Batra K."/>
            <person name="Sharma T.R."/>
            <person name="Mohapatra T."/>
            <person name="Singh N.K."/>
            <person name="Messing J."/>
            <person name="Nelson A.B."/>
            <person name="Fuks G."/>
            <person name="Kavchok S."/>
            <person name="Keizer G."/>
            <person name="Linton E."/>
            <person name="Llaca V."/>
            <person name="Song R."/>
            <person name="Tanyolac B."/>
            <person name="Young S."/>
            <person name="Ho-Il K."/>
            <person name="Hahn J.H."/>
            <person name="Sangsakoo G."/>
            <person name="Vanavichit A."/>
            <person name="de Mattos Luiz.A.T."/>
            <person name="Zimmer P.D."/>
            <person name="Malone G."/>
            <person name="Dellagostin O."/>
            <person name="de Oliveira A.C."/>
            <person name="Bevan M."/>
            <person name="Bancroft I."/>
            <person name="Minx P."/>
            <person name="Cordum H."/>
            <person name="Wilson R."/>
            <person name="Cheng Z."/>
            <person name="Jin W."/>
            <person name="Jiang J."/>
            <person name="Leong S.A."/>
            <person name="Iwama H."/>
            <person name="Gojobori T."/>
            <person name="Itoh T."/>
            <person name="Niimura Y."/>
            <person name="Fujii Y."/>
            <person name="Habara T."/>
            <person name="Sakai H."/>
            <person name="Sato Y."/>
            <person name="Wilson G."/>
            <person name="Kumar K."/>
            <person name="McCouch S."/>
            <person name="Juretic N."/>
            <person name="Hoen D."/>
            <person name="Wright S."/>
            <person name="Bruskiewich R."/>
            <person name="Bureau T."/>
            <person name="Miyao A."/>
            <person name="Hirochika H."/>
            <person name="Nishikawa T."/>
            <person name="Kadowaki K."/>
            <person name="Sugiura M."/>
            <person name="Burr B."/>
            <person name="Sasaki T."/>
        </authorList>
    </citation>
    <scope>NUCLEOTIDE SEQUENCE [LARGE SCALE GENOMIC DNA]</scope>
    <source>
        <strain evidence="3">cv. Nipponbare</strain>
    </source>
</reference>
<feature type="region of interest" description="Disordered" evidence="1">
    <location>
        <begin position="1"/>
        <end position="205"/>
    </location>
</feature>
<reference evidence="3" key="2">
    <citation type="journal article" date="2008" name="Nucleic Acids Res.">
        <title>The rice annotation project database (RAP-DB): 2008 update.</title>
        <authorList>
            <consortium name="The rice annotation project (RAP)"/>
        </authorList>
    </citation>
    <scope>GENOME REANNOTATION</scope>
    <source>
        <strain evidence="3">cv. Nipponbare</strain>
    </source>
</reference>
<feature type="compositionally biased region" description="Basic and acidic residues" evidence="1">
    <location>
        <begin position="138"/>
        <end position="150"/>
    </location>
</feature>
<feature type="compositionally biased region" description="Low complexity" evidence="1">
    <location>
        <begin position="77"/>
        <end position="86"/>
    </location>
</feature>
<name>Q6YSC9_ORYSJ</name>
<accession>Q6YSC9</accession>
<evidence type="ECO:0000313" key="2">
    <source>
        <dbReference type="EMBL" id="BAC84871.1"/>
    </source>
</evidence>
<feature type="compositionally biased region" description="Basic and acidic residues" evidence="1">
    <location>
        <begin position="64"/>
        <end position="73"/>
    </location>
</feature>
<evidence type="ECO:0000256" key="1">
    <source>
        <dbReference type="SAM" id="MobiDB-lite"/>
    </source>
</evidence>
<sequence length="205" mass="22439">MGWWDRGRGGTAGRRELGERRGGGRRRPARSHPSMRPPGDILSPWAAAVREGASAGDGGGGLEGETRRWRQDDDLLSLRVASARSSPRGRRQRGRRGHRPATMAGKILSPWAVAVGEELAGRSQPTAHRGGTRQAPGGRERPGAGEELAGRLRPAGRKGEALRDEKGAAARPNPPPHVRLQEKDRRKEEDKKKWTDKWAPPFVLF</sequence>
<evidence type="ECO:0000313" key="3">
    <source>
        <dbReference type="Proteomes" id="UP000000763"/>
    </source>
</evidence>
<dbReference type="Proteomes" id="UP000000763">
    <property type="component" value="Chromosome 7"/>
</dbReference>
<feature type="compositionally biased region" description="Basic and acidic residues" evidence="1">
    <location>
        <begin position="157"/>
        <end position="168"/>
    </location>
</feature>
<feature type="compositionally biased region" description="Basic and acidic residues" evidence="1">
    <location>
        <begin position="1"/>
        <end position="22"/>
    </location>
</feature>
<proteinExistence type="predicted"/>
<feature type="compositionally biased region" description="Basic residues" evidence="1">
    <location>
        <begin position="87"/>
        <end position="99"/>
    </location>
</feature>
<dbReference type="AlphaFoldDB" id="Q6YSC9"/>
<protein>
    <submittedName>
        <fullName evidence="2">Uncharacterized protein</fullName>
    </submittedName>
</protein>
<gene>
    <name evidence="2" type="primary">OSJNBb0003M19.24</name>
</gene>
<organism evidence="2 3">
    <name type="scientific">Oryza sativa subsp. japonica</name>
    <name type="common">Rice</name>
    <dbReference type="NCBI Taxonomy" id="39947"/>
    <lineage>
        <taxon>Eukaryota</taxon>
        <taxon>Viridiplantae</taxon>
        <taxon>Streptophyta</taxon>
        <taxon>Embryophyta</taxon>
        <taxon>Tracheophyta</taxon>
        <taxon>Spermatophyta</taxon>
        <taxon>Magnoliopsida</taxon>
        <taxon>Liliopsida</taxon>
        <taxon>Poales</taxon>
        <taxon>Poaceae</taxon>
        <taxon>BOP clade</taxon>
        <taxon>Oryzoideae</taxon>
        <taxon>Oryzeae</taxon>
        <taxon>Oryzinae</taxon>
        <taxon>Oryza</taxon>
        <taxon>Oryza sativa</taxon>
    </lineage>
</organism>
<feature type="compositionally biased region" description="Basic and acidic residues" evidence="1">
    <location>
        <begin position="179"/>
        <end position="196"/>
    </location>
</feature>
<dbReference type="EMBL" id="AP006460">
    <property type="protein sequence ID" value="BAC84871.1"/>
    <property type="molecule type" value="Genomic_DNA"/>
</dbReference>